<feature type="compositionally biased region" description="Polar residues" evidence="6">
    <location>
        <begin position="886"/>
        <end position="897"/>
    </location>
</feature>
<dbReference type="InterPro" id="IPR025986">
    <property type="entry name" value="RPAP3-like_C"/>
</dbReference>
<dbReference type="SUPFAM" id="SSF48452">
    <property type="entry name" value="TPR-like"/>
    <property type="match status" value="3"/>
</dbReference>
<dbReference type="GO" id="GO:0005739">
    <property type="term" value="C:mitochondrion"/>
    <property type="evidence" value="ECO:0007669"/>
    <property type="project" value="TreeGrafter"/>
</dbReference>
<dbReference type="Gene3D" id="1.25.40.10">
    <property type="entry name" value="Tetratricopeptide repeat domain"/>
    <property type="match status" value="3"/>
</dbReference>
<evidence type="ECO:0000256" key="3">
    <source>
        <dbReference type="ARBA" id="ARBA00022737"/>
    </source>
</evidence>
<feature type="compositionally biased region" description="Polar residues" evidence="6">
    <location>
        <begin position="389"/>
        <end position="401"/>
    </location>
</feature>
<dbReference type="InterPro" id="IPR051982">
    <property type="entry name" value="CiliaryAsmbly_MitoImport"/>
</dbReference>
<evidence type="ECO:0000259" key="7">
    <source>
        <dbReference type="Pfam" id="PF03704"/>
    </source>
</evidence>
<keyword evidence="9" id="KW-1185">Reference proteome</keyword>
<evidence type="ECO:0000256" key="4">
    <source>
        <dbReference type="ARBA" id="ARBA00022803"/>
    </source>
</evidence>
<dbReference type="FunCoup" id="A0A1S3HDD1">
    <property type="interactions" value="24"/>
</dbReference>
<proteinExistence type="predicted"/>
<dbReference type="Pfam" id="PF00515">
    <property type="entry name" value="TPR_1"/>
    <property type="match status" value="1"/>
</dbReference>
<name>A0A1S3HDD1_LINAN</name>
<dbReference type="InParanoid" id="A0A1S3HDD1"/>
<dbReference type="OrthoDB" id="2942533at2759"/>
<dbReference type="SMART" id="SM00028">
    <property type="entry name" value="TPR"/>
    <property type="match status" value="9"/>
</dbReference>
<evidence type="ECO:0000259" key="8">
    <source>
        <dbReference type="Pfam" id="PF13877"/>
    </source>
</evidence>
<dbReference type="GO" id="GO:0005829">
    <property type="term" value="C:cytosol"/>
    <property type="evidence" value="ECO:0007669"/>
    <property type="project" value="TreeGrafter"/>
</dbReference>
<feature type="region of interest" description="Disordered" evidence="6">
    <location>
        <begin position="804"/>
        <end position="960"/>
    </location>
</feature>
<evidence type="ECO:0000313" key="9">
    <source>
        <dbReference type="Proteomes" id="UP000085678"/>
    </source>
</evidence>
<evidence type="ECO:0000256" key="2">
    <source>
        <dbReference type="ARBA" id="ARBA00022490"/>
    </source>
</evidence>
<dbReference type="PANTHER" id="PTHR45984:SF1">
    <property type="entry name" value="SPAG1 AXONEMAL DYNEIN ASSEMBLY FACTOR"/>
    <property type="match status" value="1"/>
</dbReference>
<feature type="compositionally biased region" description="Basic and acidic residues" evidence="6">
    <location>
        <begin position="820"/>
        <end position="829"/>
    </location>
</feature>
<dbReference type="Pfam" id="PF03704">
    <property type="entry name" value="BTAD"/>
    <property type="match status" value="1"/>
</dbReference>
<feature type="compositionally biased region" description="Basic and acidic residues" evidence="6">
    <location>
        <begin position="873"/>
        <end position="885"/>
    </location>
</feature>
<dbReference type="Proteomes" id="UP000085678">
    <property type="component" value="Unplaced"/>
</dbReference>
<dbReference type="STRING" id="7574.A0A1S3HDD1"/>
<dbReference type="GO" id="GO:0031072">
    <property type="term" value="F:heat shock protein binding"/>
    <property type="evidence" value="ECO:0007669"/>
    <property type="project" value="TreeGrafter"/>
</dbReference>
<dbReference type="PANTHER" id="PTHR45984">
    <property type="entry name" value="RNA (RNA) POLYMERASE II ASSOCIATED PROTEIN HOMOLOG"/>
    <property type="match status" value="1"/>
</dbReference>
<accession>A0A1S3HDD1</accession>
<feature type="domain" description="RNA-polymerase II-associated protein 3-like C-terminal" evidence="8">
    <location>
        <begin position="965"/>
        <end position="1026"/>
    </location>
</feature>
<evidence type="ECO:0000256" key="6">
    <source>
        <dbReference type="SAM" id="MobiDB-lite"/>
    </source>
</evidence>
<feature type="compositionally biased region" description="Acidic residues" evidence="6">
    <location>
        <begin position="342"/>
        <end position="367"/>
    </location>
</feature>
<feature type="region of interest" description="Disordered" evidence="6">
    <location>
        <begin position="331"/>
        <end position="434"/>
    </location>
</feature>
<feature type="repeat" description="TPR" evidence="5">
    <location>
        <begin position="246"/>
        <end position="279"/>
    </location>
</feature>
<comment type="subcellular location">
    <subcellularLocation>
        <location evidence="1">Cytoplasm</location>
    </subcellularLocation>
</comment>
<dbReference type="RefSeq" id="XP_013383099.1">
    <property type="nucleotide sequence ID" value="XM_013527645.1"/>
</dbReference>
<dbReference type="Pfam" id="PF13181">
    <property type="entry name" value="TPR_8"/>
    <property type="match status" value="1"/>
</dbReference>
<dbReference type="KEGG" id="lak:106153640"/>
<feature type="compositionally biased region" description="Basic and acidic residues" evidence="6">
    <location>
        <begin position="903"/>
        <end position="912"/>
    </location>
</feature>
<dbReference type="GO" id="GO:0006626">
    <property type="term" value="P:protein targeting to mitochondrion"/>
    <property type="evidence" value="ECO:0007669"/>
    <property type="project" value="TreeGrafter"/>
</dbReference>
<feature type="compositionally biased region" description="Polar residues" evidence="6">
    <location>
        <begin position="370"/>
        <end position="381"/>
    </location>
</feature>
<dbReference type="InterPro" id="IPR019734">
    <property type="entry name" value="TPR_rpt"/>
</dbReference>
<feature type="domain" description="Bacterial transcriptional activator" evidence="7">
    <location>
        <begin position="679"/>
        <end position="789"/>
    </location>
</feature>
<protein>
    <submittedName>
        <fullName evidence="10">Sperm-associated antigen 1</fullName>
    </submittedName>
</protein>
<dbReference type="Pfam" id="PF13877">
    <property type="entry name" value="RPAP3_C"/>
    <property type="match status" value="1"/>
</dbReference>
<dbReference type="GeneID" id="106153640"/>
<feature type="compositionally biased region" description="Low complexity" evidence="6">
    <location>
        <begin position="919"/>
        <end position="931"/>
    </location>
</feature>
<dbReference type="InterPro" id="IPR005158">
    <property type="entry name" value="BTAD"/>
</dbReference>
<keyword evidence="4 5" id="KW-0802">TPR repeat</keyword>
<evidence type="ECO:0000256" key="1">
    <source>
        <dbReference type="ARBA" id="ARBA00004496"/>
    </source>
</evidence>
<feature type="region of interest" description="Disordered" evidence="6">
    <location>
        <begin position="645"/>
        <end position="679"/>
    </location>
</feature>
<evidence type="ECO:0000313" key="10">
    <source>
        <dbReference type="RefSeq" id="XP_013383099.1"/>
    </source>
</evidence>
<evidence type="ECO:0000256" key="5">
    <source>
        <dbReference type="PROSITE-ProRule" id="PRU00339"/>
    </source>
</evidence>
<keyword evidence="2" id="KW-0963">Cytoplasm</keyword>
<dbReference type="InterPro" id="IPR011990">
    <property type="entry name" value="TPR-like_helical_dom_sf"/>
</dbReference>
<feature type="compositionally biased region" description="Low complexity" evidence="6">
    <location>
        <begin position="806"/>
        <end position="816"/>
    </location>
</feature>
<reference evidence="10" key="2">
    <citation type="submission" date="2025-08" db="UniProtKB">
        <authorList>
            <consortium name="RefSeq"/>
        </authorList>
    </citation>
    <scope>IDENTIFICATION</scope>
</reference>
<reference evidence="10" key="1">
    <citation type="journal article" date="2015" name="Nat. Commun.">
        <title>The Lingula genome provides insights into brachiopod evolution and the origin of phosphate biomineralization.</title>
        <authorList>
            <person name="Luo Y.J."/>
            <person name="Takeuchi T."/>
            <person name="Koyanagi R."/>
            <person name="Yamada L."/>
            <person name="Kanda M."/>
            <person name="Khalturina M."/>
            <person name="Fujie M."/>
            <person name="Yamasaki S.I."/>
            <person name="Endo K."/>
            <person name="Satoh N."/>
        </authorList>
    </citation>
    <scope>NUCLEOTIDE SEQUENCE</scope>
</reference>
<organism evidence="9 10">
    <name type="scientific">Lingula anatina</name>
    <name type="common">Brachiopod</name>
    <name type="synonym">Lingula unguis</name>
    <dbReference type="NCBI Taxonomy" id="7574"/>
    <lineage>
        <taxon>Eukaryota</taxon>
        <taxon>Metazoa</taxon>
        <taxon>Spiralia</taxon>
        <taxon>Lophotrochozoa</taxon>
        <taxon>Brachiopoda</taxon>
        <taxon>Linguliformea</taxon>
        <taxon>Lingulata</taxon>
        <taxon>Lingulida</taxon>
        <taxon>Linguloidea</taxon>
        <taxon>Lingulidae</taxon>
        <taxon>Lingula</taxon>
    </lineage>
</organism>
<dbReference type="AlphaFoldDB" id="A0A1S3HDD1"/>
<dbReference type="PROSITE" id="PS50005">
    <property type="entry name" value="TPR"/>
    <property type="match status" value="2"/>
</dbReference>
<keyword evidence="3" id="KW-0677">Repeat</keyword>
<feature type="compositionally biased region" description="Basic and acidic residues" evidence="6">
    <location>
        <begin position="331"/>
        <end position="341"/>
    </location>
</feature>
<feature type="region of interest" description="Disordered" evidence="6">
    <location>
        <begin position="122"/>
        <end position="158"/>
    </location>
</feature>
<feature type="repeat" description="TPR" evidence="5">
    <location>
        <begin position="751"/>
        <end position="784"/>
    </location>
</feature>
<gene>
    <name evidence="10" type="primary">LOC106153640</name>
</gene>
<sequence length="1029" mass="114463">MAEDPAVRTAAYNAGGYCTKTHNIPVEHFEYAYIEKCNNVKELEKILLALRSGEEGVFPHLEQQCENKLRNLHPESRVLREVKPIGTLKDLSKEEQIELKDDLSDWLQQMKTTDTKLKTETGILGDEKLPPPRAVNTKTNEAKVANKSNKSNKRVKPRDYKEWDKVDIDAELEKIDKQPEEIKAKSVNKPKSGKLVDTLDPTSLTQAEKELKASREKDKGNEAFRSADYQEAVTYYSRSLSLCPSAASYNNRAIAYVKLCKWKKAIEDCDQVLQLEPGNIKACFRRALANKGCKDFQAAKEDLEQVLTVEPQNKKAQELLQQVEEELTKVKDKPKGRRLEIEEVGSSDSEGEEEETKENEEVCSDENDGSKSSKLVNGLSSHDSKTVENNDNIDQTGNCTASDIWGEGEIENNAESSSSVISAKPESVKQEETNPSLNEKVDIANKTVDLVMEKTDKTVTVDPPSEVNSDNSVQEAPKPRVVLLPVLPAKVSELKEEGNALYKAGQYGEAIEKYTKAVDILLTMPDHYGNLSTIYSNRAACKSKIGDCSGCIKDCDRALELVPHSIKPILRRAAAYEASERFRQAYVDFKYALGIDGSIHSAHQGADRCRHMLQREDGVRWREKLPPIPSVLAYEIPVFTSDNSAIPSPGVTTAATSSATGDRNESEADNGGSQRRPSDEERFFKLKAQGNEDVQKGNFKRAIESYTQCISLYPGRAVSYTNRALCYLRLNQPAKANEDCSKAVQLEERNVKALFRRAQARKMLKQYKDSIADLTKLLKIDPKNSAAKKELEVVKNYWREELQSMKSPSTSTTVSKSGKKPKETKDSKKQQASKPQEQRQRKRLLIQEVDSSSEEEEEKTGAEVKSPAPATKVTEEASKLKDNKENQISQSEQTSETPPVKTSMEDTKAGGEEKEETQSSPSKVSNSASKPASKKCTKSATIPTSTGLPSTPPSTPSTPKLTKVTPYEFMSAWNSLKTSTGIMPYAELLAQIEPQDLPKVLSNKLESSMLDIIVKCIHQHFAETGKTSL</sequence>